<sequence length="100" mass="11777">MNSKIISTTDNKKNDRETTTRDNKSLHQTRSISRPLRPIAQENQPLREGFSTAPMKFYWEEKDEHGIDRDDQGQARDLEEIFLQKSQRLHYLFGIVAWAT</sequence>
<evidence type="ECO:0000313" key="3">
    <source>
        <dbReference type="Proteomes" id="UP000712600"/>
    </source>
</evidence>
<feature type="region of interest" description="Disordered" evidence="1">
    <location>
        <begin position="1"/>
        <end position="52"/>
    </location>
</feature>
<feature type="compositionally biased region" description="Basic and acidic residues" evidence="1">
    <location>
        <begin position="10"/>
        <end position="25"/>
    </location>
</feature>
<reference evidence="2" key="1">
    <citation type="submission" date="2019-12" db="EMBL/GenBank/DDBJ databases">
        <title>Genome sequencing and annotation of Brassica cretica.</title>
        <authorList>
            <person name="Studholme D.J."/>
            <person name="Sarris P."/>
        </authorList>
    </citation>
    <scope>NUCLEOTIDE SEQUENCE</scope>
    <source>
        <strain evidence="2">PFS-109/04</strain>
        <tissue evidence="2">Leaf</tissue>
    </source>
</reference>
<evidence type="ECO:0000313" key="2">
    <source>
        <dbReference type="EMBL" id="KAF3557393.1"/>
    </source>
</evidence>
<protein>
    <submittedName>
        <fullName evidence="2">Uncharacterized protein</fullName>
    </submittedName>
</protein>
<comment type="caution">
    <text evidence="2">The sequence shown here is derived from an EMBL/GenBank/DDBJ whole genome shotgun (WGS) entry which is preliminary data.</text>
</comment>
<dbReference type="AlphaFoldDB" id="A0A8S9QY75"/>
<gene>
    <name evidence="2" type="ORF">F2Q69_00017217</name>
</gene>
<accession>A0A8S9QY75</accession>
<organism evidence="2 3">
    <name type="scientific">Brassica cretica</name>
    <name type="common">Mustard</name>
    <dbReference type="NCBI Taxonomy" id="69181"/>
    <lineage>
        <taxon>Eukaryota</taxon>
        <taxon>Viridiplantae</taxon>
        <taxon>Streptophyta</taxon>
        <taxon>Embryophyta</taxon>
        <taxon>Tracheophyta</taxon>
        <taxon>Spermatophyta</taxon>
        <taxon>Magnoliopsida</taxon>
        <taxon>eudicotyledons</taxon>
        <taxon>Gunneridae</taxon>
        <taxon>Pentapetalae</taxon>
        <taxon>rosids</taxon>
        <taxon>malvids</taxon>
        <taxon>Brassicales</taxon>
        <taxon>Brassicaceae</taxon>
        <taxon>Brassiceae</taxon>
        <taxon>Brassica</taxon>
    </lineage>
</organism>
<proteinExistence type="predicted"/>
<evidence type="ECO:0000256" key="1">
    <source>
        <dbReference type="SAM" id="MobiDB-lite"/>
    </source>
</evidence>
<dbReference type="EMBL" id="QGKX02000996">
    <property type="protein sequence ID" value="KAF3557393.1"/>
    <property type="molecule type" value="Genomic_DNA"/>
</dbReference>
<dbReference type="Proteomes" id="UP000712600">
    <property type="component" value="Unassembled WGS sequence"/>
</dbReference>
<name>A0A8S9QY75_BRACR</name>